<dbReference type="Pfam" id="PF01476">
    <property type="entry name" value="LysM"/>
    <property type="match status" value="1"/>
</dbReference>
<comment type="caution">
    <text evidence="3">The sequence shown here is derived from an EMBL/GenBank/DDBJ whole genome shotgun (WGS) entry which is preliminary data.</text>
</comment>
<keyword evidence="4" id="KW-1185">Reference proteome</keyword>
<dbReference type="Proteomes" id="UP000050668">
    <property type="component" value="Unassembled WGS sequence"/>
</dbReference>
<dbReference type="Pfam" id="PF00188">
    <property type="entry name" value="CAP"/>
    <property type="match status" value="1"/>
</dbReference>
<feature type="domain" description="LysM" evidence="2">
    <location>
        <begin position="28"/>
        <end position="73"/>
    </location>
</feature>
<evidence type="ECO:0000259" key="2">
    <source>
        <dbReference type="PROSITE" id="PS51782"/>
    </source>
</evidence>
<dbReference type="EMBL" id="LGRV01000003">
    <property type="protein sequence ID" value="KOS69081.1"/>
    <property type="molecule type" value="Genomic_DNA"/>
</dbReference>
<dbReference type="RefSeq" id="WP_053583943.1">
    <property type="nucleotide sequence ID" value="NZ_LGRV01000003.1"/>
</dbReference>
<evidence type="ECO:0000313" key="3">
    <source>
        <dbReference type="EMBL" id="KOS69081.1"/>
    </source>
</evidence>
<evidence type="ECO:0000313" key="4">
    <source>
        <dbReference type="Proteomes" id="UP000050668"/>
    </source>
</evidence>
<feature type="chain" id="PRO_5045674549" evidence="1">
    <location>
        <begin position="27"/>
        <end position="202"/>
    </location>
</feature>
<dbReference type="NCBIfam" id="TIGR02909">
    <property type="entry name" value="spore_YkwD"/>
    <property type="match status" value="1"/>
</dbReference>
<dbReference type="InterPro" id="IPR014248">
    <property type="entry name" value="Spore_coat_assembly_SafA"/>
</dbReference>
<dbReference type="PROSITE" id="PS51782">
    <property type="entry name" value="LYSM"/>
    <property type="match status" value="1"/>
</dbReference>
<dbReference type="CDD" id="cd05379">
    <property type="entry name" value="CAP_bacterial"/>
    <property type="match status" value="1"/>
</dbReference>
<dbReference type="InterPro" id="IPR014258">
    <property type="entry name" value="CAP_domain_YkwD-like"/>
</dbReference>
<dbReference type="InterPro" id="IPR036779">
    <property type="entry name" value="LysM_dom_sf"/>
</dbReference>
<dbReference type="Gene3D" id="3.10.350.10">
    <property type="entry name" value="LysM domain"/>
    <property type="match status" value="1"/>
</dbReference>
<organism evidence="3 4">
    <name type="scientific">Lysinibacillus contaminans</name>
    <dbReference type="NCBI Taxonomy" id="1293441"/>
    <lineage>
        <taxon>Bacteria</taxon>
        <taxon>Bacillati</taxon>
        <taxon>Bacillota</taxon>
        <taxon>Bacilli</taxon>
        <taxon>Bacillales</taxon>
        <taxon>Bacillaceae</taxon>
        <taxon>Lysinibacillus</taxon>
    </lineage>
</organism>
<dbReference type="CDD" id="cd00118">
    <property type="entry name" value="LysM"/>
    <property type="match status" value="1"/>
</dbReference>
<accession>A0ABR5K2I1</accession>
<dbReference type="InterPro" id="IPR035940">
    <property type="entry name" value="CAP_sf"/>
</dbReference>
<dbReference type="SMART" id="SM00257">
    <property type="entry name" value="LysM"/>
    <property type="match status" value="1"/>
</dbReference>
<sequence>MFKQIKKVAMASVLSLSLLVPMTAMAAGSYTVVSGDTLWKIAVKTQTGVQELIDLNPQLSNPNLIYPGQNINVPSNEQASVEQEVVKLVNVERAKAGLPALKEDWELSRVAKYKSQDMHDKKYFDHTSPTYGSPFTMMKNFGISYKSAGENIAQGQKTAAEVMKAWMNSEGHKANIMSKNFTHIGVGYVADGNYWTQMFISK</sequence>
<keyword evidence="1" id="KW-0732">Signal</keyword>
<dbReference type="SUPFAM" id="SSF55797">
    <property type="entry name" value="PR-1-like"/>
    <property type="match status" value="1"/>
</dbReference>
<name>A0ABR5K2I1_9BACI</name>
<dbReference type="InterPro" id="IPR014044">
    <property type="entry name" value="CAP_dom"/>
</dbReference>
<dbReference type="NCBIfam" id="TIGR02899">
    <property type="entry name" value="spore_safA"/>
    <property type="match status" value="1"/>
</dbReference>
<dbReference type="Gene3D" id="3.40.33.10">
    <property type="entry name" value="CAP"/>
    <property type="match status" value="1"/>
</dbReference>
<protein>
    <submittedName>
        <fullName evidence="3">Transporter</fullName>
    </submittedName>
</protein>
<dbReference type="SUPFAM" id="SSF54106">
    <property type="entry name" value="LysM domain"/>
    <property type="match status" value="1"/>
</dbReference>
<reference evidence="4" key="1">
    <citation type="submission" date="2015-07" db="EMBL/GenBank/DDBJ databases">
        <title>Fjat-14205 dsm 2895.</title>
        <authorList>
            <person name="Liu B."/>
            <person name="Wang J."/>
            <person name="Zhu Y."/>
            <person name="Liu G."/>
            <person name="Chen Q."/>
            <person name="Chen Z."/>
            <person name="Lan J."/>
            <person name="Che J."/>
            <person name="Ge C."/>
            <person name="Shi H."/>
            <person name="Pan Z."/>
            <person name="Liu X."/>
        </authorList>
    </citation>
    <scope>NUCLEOTIDE SEQUENCE [LARGE SCALE GENOMIC DNA]</scope>
    <source>
        <strain evidence="4">DSM 25560</strain>
    </source>
</reference>
<dbReference type="PANTHER" id="PTHR31157">
    <property type="entry name" value="SCP DOMAIN-CONTAINING PROTEIN"/>
    <property type="match status" value="1"/>
</dbReference>
<evidence type="ECO:0000256" key="1">
    <source>
        <dbReference type="SAM" id="SignalP"/>
    </source>
</evidence>
<dbReference type="InterPro" id="IPR018392">
    <property type="entry name" value="LysM"/>
</dbReference>
<gene>
    <name evidence="3" type="ORF">AEA09_11360</name>
</gene>
<feature type="signal peptide" evidence="1">
    <location>
        <begin position="1"/>
        <end position="26"/>
    </location>
</feature>
<proteinExistence type="predicted"/>
<dbReference type="PANTHER" id="PTHR31157:SF1">
    <property type="entry name" value="SCP DOMAIN-CONTAINING PROTEIN"/>
    <property type="match status" value="1"/>
</dbReference>